<evidence type="ECO:0000313" key="1">
    <source>
        <dbReference type="EMBL" id="ADJ21985.1"/>
    </source>
</evidence>
<accession>D8JQ64</accession>
<dbReference type="HOGENOM" id="CLU_3008170_0_0_5"/>
<keyword evidence="2" id="KW-1185">Reference proteome</keyword>
<proteinExistence type="predicted"/>
<evidence type="ECO:0000313" key="2">
    <source>
        <dbReference type="Proteomes" id="UP000002033"/>
    </source>
</evidence>
<reference evidence="2" key="1">
    <citation type="journal article" date="2011" name="J. Bacteriol.">
        <title>Genome sequences of eight morphologically diverse alphaproteobacteria.</title>
        <authorList>
            <consortium name="US DOE Joint Genome Institute"/>
            <person name="Brown P.J."/>
            <person name="Kysela D.T."/>
            <person name="Buechlein A."/>
            <person name="Hemmerich C."/>
            <person name="Brun Y.V."/>
        </authorList>
    </citation>
    <scope>NUCLEOTIDE SEQUENCE [LARGE SCALE GENOMIC DNA]</scope>
    <source>
        <strain evidence="2">ATCC 51888 / DSM 1869 / NCIB 11706 / TK 0415</strain>
    </source>
</reference>
<name>D8JQ64_HYPDA</name>
<organism evidence="1 2">
    <name type="scientific">Hyphomicrobium denitrificans (strain ATCC 51888 / DSM 1869 / NCIMB 11706 / TK 0415)</name>
    <dbReference type="NCBI Taxonomy" id="582899"/>
    <lineage>
        <taxon>Bacteria</taxon>
        <taxon>Pseudomonadati</taxon>
        <taxon>Pseudomonadota</taxon>
        <taxon>Alphaproteobacteria</taxon>
        <taxon>Hyphomicrobiales</taxon>
        <taxon>Hyphomicrobiaceae</taxon>
        <taxon>Hyphomicrobium</taxon>
    </lineage>
</organism>
<dbReference type="AlphaFoldDB" id="D8JQ64"/>
<sequence>MNESIDLFSPLFKGSEAAWKWICDVSNGRWSEPPELTPEQKAYAERVGYLPLRRRA</sequence>
<protein>
    <submittedName>
        <fullName evidence="1">Uncharacterized protein</fullName>
    </submittedName>
</protein>
<dbReference type="KEGG" id="hdn:Hden_0158"/>
<dbReference type="EMBL" id="CP002083">
    <property type="protein sequence ID" value="ADJ21985.1"/>
    <property type="molecule type" value="Genomic_DNA"/>
</dbReference>
<dbReference type="Proteomes" id="UP000002033">
    <property type="component" value="Chromosome"/>
</dbReference>
<dbReference type="RefSeq" id="WP_013214204.1">
    <property type="nucleotide sequence ID" value="NC_014313.1"/>
</dbReference>
<gene>
    <name evidence="1" type="ordered locus">Hden_0158</name>
</gene>
<dbReference type="STRING" id="582899.Hden_0158"/>